<organism evidence="11 12">
    <name type="scientific">Streptomyces liliifuscus</name>
    <dbReference type="NCBI Taxonomy" id="2797636"/>
    <lineage>
        <taxon>Bacteria</taxon>
        <taxon>Bacillati</taxon>
        <taxon>Actinomycetota</taxon>
        <taxon>Actinomycetes</taxon>
        <taxon>Kitasatosporales</taxon>
        <taxon>Streptomycetaceae</taxon>
        <taxon>Streptomyces</taxon>
    </lineage>
</organism>
<comment type="function">
    <text evidence="1 9">The alpha subunit is responsible for the aldol cleavage of indoleglycerol phosphate to indole and glyceraldehyde 3-phosphate.</text>
</comment>
<name>A0A7T7L718_9ACTN</name>
<evidence type="ECO:0000256" key="6">
    <source>
        <dbReference type="ARBA" id="ARBA00023141"/>
    </source>
</evidence>
<dbReference type="GO" id="GO:0005829">
    <property type="term" value="C:cytosol"/>
    <property type="evidence" value="ECO:0007669"/>
    <property type="project" value="TreeGrafter"/>
</dbReference>
<dbReference type="SUPFAM" id="SSF51366">
    <property type="entry name" value="Ribulose-phoshate binding barrel"/>
    <property type="match status" value="1"/>
</dbReference>
<keyword evidence="4 9" id="KW-0028">Amino-acid biosynthesis</keyword>
<dbReference type="EC" id="4.2.1.20" evidence="9"/>
<dbReference type="InterPro" id="IPR002028">
    <property type="entry name" value="Trp_synthase_suA"/>
</dbReference>
<comment type="catalytic activity">
    <reaction evidence="8 9">
        <text>(1S,2R)-1-C-(indol-3-yl)glycerol 3-phosphate + L-serine = D-glyceraldehyde 3-phosphate + L-tryptophan + H2O</text>
        <dbReference type="Rhea" id="RHEA:10532"/>
        <dbReference type="ChEBI" id="CHEBI:15377"/>
        <dbReference type="ChEBI" id="CHEBI:33384"/>
        <dbReference type="ChEBI" id="CHEBI:57912"/>
        <dbReference type="ChEBI" id="CHEBI:58866"/>
        <dbReference type="ChEBI" id="CHEBI:59776"/>
        <dbReference type="EC" id="4.2.1.20"/>
    </reaction>
</comment>
<evidence type="ECO:0000256" key="7">
    <source>
        <dbReference type="ARBA" id="ARBA00023239"/>
    </source>
</evidence>
<reference evidence="11 12" key="1">
    <citation type="submission" date="2020-12" db="EMBL/GenBank/DDBJ databases">
        <title>A novel species.</title>
        <authorList>
            <person name="Li K."/>
        </authorList>
    </citation>
    <scope>NUCLEOTIDE SEQUENCE [LARGE SCALE GENOMIC DNA]</scope>
    <source>
        <strain evidence="11 12">ZYC-3</strain>
        <plasmid evidence="11 12">unnamed1</plasmid>
    </source>
</reference>
<dbReference type="PROSITE" id="PS00167">
    <property type="entry name" value="TRP_SYNTHASE_ALPHA"/>
    <property type="match status" value="1"/>
</dbReference>
<evidence type="ECO:0000256" key="8">
    <source>
        <dbReference type="ARBA" id="ARBA00049047"/>
    </source>
</evidence>
<keyword evidence="6 9" id="KW-0057">Aromatic amino acid biosynthesis</keyword>
<keyword evidence="7 9" id="KW-0456">Lyase</keyword>
<keyword evidence="11" id="KW-0614">Plasmid</keyword>
<dbReference type="KEGG" id="slf:JEQ17_49200"/>
<dbReference type="NCBIfam" id="TIGR00262">
    <property type="entry name" value="trpA"/>
    <property type="match status" value="1"/>
</dbReference>
<evidence type="ECO:0000256" key="5">
    <source>
        <dbReference type="ARBA" id="ARBA00022822"/>
    </source>
</evidence>
<dbReference type="UniPathway" id="UPA00035">
    <property type="reaction ID" value="UER00044"/>
</dbReference>
<dbReference type="InterPro" id="IPR013785">
    <property type="entry name" value="Aldolase_TIM"/>
</dbReference>
<accession>A0A7T7L718</accession>
<evidence type="ECO:0000313" key="11">
    <source>
        <dbReference type="EMBL" id="QQM47539.1"/>
    </source>
</evidence>
<feature type="active site" description="Proton acceptor" evidence="9">
    <location>
        <position position="70"/>
    </location>
</feature>
<evidence type="ECO:0000256" key="4">
    <source>
        <dbReference type="ARBA" id="ARBA00022605"/>
    </source>
</evidence>
<dbReference type="EMBL" id="CP066832">
    <property type="protein sequence ID" value="QQM47539.1"/>
    <property type="molecule type" value="Genomic_DNA"/>
</dbReference>
<dbReference type="PANTHER" id="PTHR43406">
    <property type="entry name" value="TRYPTOPHAN SYNTHASE, ALPHA CHAIN"/>
    <property type="match status" value="1"/>
</dbReference>
<dbReference type="Proteomes" id="UP000595636">
    <property type="component" value="Plasmid unnamed1"/>
</dbReference>
<dbReference type="GO" id="GO:0004834">
    <property type="term" value="F:tryptophan synthase activity"/>
    <property type="evidence" value="ECO:0007669"/>
    <property type="project" value="UniProtKB-UniRule"/>
</dbReference>
<evidence type="ECO:0000256" key="1">
    <source>
        <dbReference type="ARBA" id="ARBA00003365"/>
    </source>
</evidence>
<evidence type="ECO:0000256" key="9">
    <source>
        <dbReference type="HAMAP-Rule" id="MF_00131"/>
    </source>
</evidence>
<comment type="pathway">
    <text evidence="2 9">Amino-acid biosynthesis; L-tryptophan biosynthesis; L-tryptophan from chorismate: step 5/5.</text>
</comment>
<gene>
    <name evidence="9" type="primary">trpA</name>
    <name evidence="11" type="ORF">JEQ17_49200</name>
</gene>
<feature type="active site" description="Proton acceptor" evidence="9">
    <location>
        <position position="59"/>
    </location>
</feature>
<dbReference type="RefSeq" id="WP_200402261.1">
    <property type="nucleotide sequence ID" value="NZ_CP066832.1"/>
</dbReference>
<dbReference type="HAMAP" id="MF_00131">
    <property type="entry name" value="Trp_synth_alpha"/>
    <property type="match status" value="1"/>
</dbReference>
<evidence type="ECO:0000256" key="3">
    <source>
        <dbReference type="ARBA" id="ARBA00011270"/>
    </source>
</evidence>
<comment type="similarity">
    <text evidence="9 10">Belongs to the TrpA family.</text>
</comment>
<dbReference type="PANTHER" id="PTHR43406:SF1">
    <property type="entry name" value="TRYPTOPHAN SYNTHASE ALPHA CHAIN, CHLOROPLASTIC"/>
    <property type="match status" value="1"/>
</dbReference>
<dbReference type="Gene3D" id="3.20.20.70">
    <property type="entry name" value="Aldolase class I"/>
    <property type="match status" value="1"/>
</dbReference>
<dbReference type="AlphaFoldDB" id="A0A7T7L718"/>
<keyword evidence="12" id="KW-1185">Reference proteome</keyword>
<geneLocation type="plasmid" evidence="11 12">
    <name>unnamed1</name>
</geneLocation>
<dbReference type="InterPro" id="IPR018204">
    <property type="entry name" value="Trp_synthase_alpha_AS"/>
</dbReference>
<comment type="subunit">
    <text evidence="3 9">Tetramer of two alpha and two beta chains.</text>
</comment>
<dbReference type="Pfam" id="PF00290">
    <property type="entry name" value="Trp_syntA"/>
    <property type="match status" value="1"/>
</dbReference>
<sequence>MNLTSSSPGAPASRLEQALANARGQGRAALAAYLPAGYPTLDQSLDALHLLATTADVIEIGLPFTDPLMDGPVIQRAAEQALRAGFRTEHLFTTVRELAAASSTALVVMTYWQPVHHYGPSRFAQRLAAAGGAGVIIPDLPIEEAADWLSAAHEHHLDTVFVVAPNATDQRLASVCAAASGMVYAPATTGVTGSQGPLHPGLPAFVDRLRTLTHLPVGVGIGVSTAQQAALVGTYADAVIVGSAFIRAIEATPGPAGALQAALLAQHLADGLLRSRPAAA</sequence>
<evidence type="ECO:0000313" key="12">
    <source>
        <dbReference type="Proteomes" id="UP000595636"/>
    </source>
</evidence>
<dbReference type="CDD" id="cd04724">
    <property type="entry name" value="Tryptophan_synthase_alpha"/>
    <property type="match status" value="1"/>
</dbReference>
<dbReference type="FunFam" id="3.20.20.70:FF:000037">
    <property type="entry name" value="Tryptophan synthase alpha chain"/>
    <property type="match status" value="1"/>
</dbReference>
<keyword evidence="5 9" id="KW-0822">Tryptophan biosynthesis</keyword>
<evidence type="ECO:0000256" key="2">
    <source>
        <dbReference type="ARBA" id="ARBA00004733"/>
    </source>
</evidence>
<proteinExistence type="inferred from homology"/>
<evidence type="ECO:0000256" key="10">
    <source>
        <dbReference type="RuleBase" id="RU003662"/>
    </source>
</evidence>
<dbReference type="InterPro" id="IPR011060">
    <property type="entry name" value="RibuloseP-bd_barrel"/>
</dbReference>
<protein>
    <recommendedName>
        <fullName evidence="9">Tryptophan synthase alpha chain</fullName>
        <ecNumber evidence="9">4.2.1.20</ecNumber>
    </recommendedName>
</protein>